<comment type="caution">
    <text evidence="2">The sequence shown here is derived from an EMBL/GenBank/DDBJ whole genome shotgun (WGS) entry which is preliminary data.</text>
</comment>
<keyword evidence="3" id="KW-1185">Reference proteome</keyword>
<dbReference type="EMBL" id="CAKXAJ010011757">
    <property type="protein sequence ID" value="CAH2215471.1"/>
    <property type="molecule type" value="Genomic_DNA"/>
</dbReference>
<feature type="region of interest" description="Disordered" evidence="1">
    <location>
        <begin position="87"/>
        <end position="115"/>
    </location>
</feature>
<dbReference type="Proteomes" id="UP000838756">
    <property type="component" value="Unassembled WGS sequence"/>
</dbReference>
<dbReference type="AlphaFoldDB" id="A0A8S4QS37"/>
<organism evidence="2 3">
    <name type="scientific">Pararge aegeria aegeria</name>
    <dbReference type="NCBI Taxonomy" id="348720"/>
    <lineage>
        <taxon>Eukaryota</taxon>
        <taxon>Metazoa</taxon>
        <taxon>Ecdysozoa</taxon>
        <taxon>Arthropoda</taxon>
        <taxon>Hexapoda</taxon>
        <taxon>Insecta</taxon>
        <taxon>Pterygota</taxon>
        <taxon>Neoptera</taxon>
        <taxon>Endopterygota</taxon>
        <taxon>Lepidoptera</taxon>
        <taxon>Glossata</taxon>
        <taxon>Ditrysia</taxon>
        <taxon>Papilionoidea</taxon>
        <taxon>Nymphalidae</taxon>
        <taxon>Satyrinae</taxon>
        <taxon>Satyrini</taxon>
        <taxon>Parargina</taxon>
        <taxon>Pararge</taxon>
    </lineage>
</organism>
<evidence type="ECO:0000256" key="1">
    <source>
        <dbReference type="SAM" id="MobiDB-lite"/>
    </source>
</evidence>
<proteinExistence type="predicted"/>
<evidence type="ECO:0000313" key="2">
    <source>
        <dbReference type="EMBL" id="CAH2215471.1"/>
    </source>
</evidence>
<protein>
    <submittedName>
        <fullName evidence="2">Jg2711 protein</fullName>
    </submittedName>
</protein>
<accession>A0A8S4QS37</accession>
<gene>
    <name evidence="2" type="primary">jg2711</name>
    <name evidence="2" type="ORF">PAEG_LOCUS3622</name>
</gene>
<name>A0A8S4QS37_9NEOP</name>
<sequence>MHPLRKQRIRSCVFFGCSNVGLTGILQPEYPLNPSDVPTRRLVTGRREHLRNRPHPSLFGLQTPSQAYQEQSMRFHGELRATDSHIACDPTFGDGEDPRLRHPSAAAVPLPPSAS</sequence>
<evidence type="ECO:0000313" key="3">
    <source>
        <dbReference type="Proteomes" id="UP000838756"/>
    </source>
</evidence>
<reference evidence="2" key="1">
    <citation type="submission" date="2022-03" db="EMBL/GenBank/DDBJ databases">
        <authorList>
            <person name="Lindestad O."/>
        </authorList>
    </citation>
    <scope>NUCLEOTIDE SEQUENCE</scope>
</reference>